<gene>
    <name evidence="1" type="ORF">CEXT_508341</name>
</gene>
<name>A0AAV4TXA5_CAEEX</name>
<organism evidence="1 2">
    <name type="scientific">Caerostris extrusa</name>
    <name type="common">Bark spider</name>
    <name type="synonym">Caerostris bankana</name>
    <dbReference type="NCBI Taxonomy" id="172846"/>
    <lineage>
        <taxon>Eukaryota</taxon>
        <taxon>Metazoa</taxon>
        <taxon>Ecdysozoa</taxon>
        <taxon>Arthropoda</taxon>
        <taxon>Chelicerata</taxon>
        <taxon>Arachnida</taxon>
        <taxon>Araneae</taxon>
        <taxon>Araneomorphae</taxon>
        <taxon>Entelegynae</taxon>
        <taxon>Araneoidea</taxon>
        <taxon>Araneidae</taxon>
        <taxon>Caerostris</taxon>
    </lineage>
</organism>
<comment type="caution">
    <text evidence="1">The sequence shown here is derived from an EMBL/GenBank/DDBJ whole genome shotgun (WGS) entry which is preliminary data.</text>
</comment>
<reference evidence="1 2" key="1">
    <citation type="submission" date="2021-06" db="EMBL/GenBank/DDBJ databases">
        <title>Caerostris extrusa draft genome.</title>
        <authorList>
            <person name="Kono N."/>
            <person name="Arakawa K."/>
        </authorList>
    </citation>
    <scope>NUCLEOTIDE SEQUENCE [LARGE SCALE GENOMIC DNA]</scope>
</reference>
<dbReference type="Proteomes" id="UP001054945">
    <property type="component" value="Unassembled WGS sequence"/>
</dbReference>
<sequence length="69" mass="8134">MLSLHLLDNACRFNKTEHPHISDSIRHYLSLVFRDGRDPLIIYQTRSRNSLLMFKSLVHENPAIPDENF</sequence>
<keyword evidence="2" id="KW-1185">Reference proteome</keyword>
<protein>
    <submittedName>
        <fullName evidence="1">Uncharacterized protein</fullName>
    </submittedName>
</protein>
<dbReference type="EMBL" id="BPLR01011856">
    <property type="protein sequence ID" value="GIY49610.1"/>
    <property type="molecule type" value="Genomic_DNA"/>
</dbReference>
<evidence type="ECO:0000313" key="1">
    <source>
        <dbReference type="EMBL" id="GIY49610.1"/>
    </source>
</evidence>
<evidence type="ECO:0000313" key="2">
    <source>
        <dbReference type="Proteomes" id="UP001054945"/>
    </source>
</evidence>
<dbReference type="AlphaFoldDB" id="A0AAV4TXA5"/>
<accession>A0AAV4TXA5</accession>
<proteinExistence type="predicted"/>